<accession>A0A1P8WPV7</accession>
<dbReference type="AlphaFoldDB" id="A0A1P8WPV7"/>
<dbReference type="KEGG" id="fmr:Fuma_05755"/>
<name>A0A1P8WPV7_9PLAN</name>
<feature type="transmembrane region" description="Helical" evidence="2">
    <location>
        <begin position="45"/>
        <end position="64"/>
    </location>
</feature>
<keyword evidence="4" id="KW-1185">Reference proteome</keyword>
<proteinExistence type="predicted"/>
<gene>
    <name evidence="3" type="ORF">Fuma_05755</name>
</gene>
<evidence type="ECO:0000313" key="4">
    <source>
        <dbReference type="Proteomes" id="UP000187735"/>
    </source>
</evidence>
<reference evidence="3 4" key="1">
    <citation type="journal article" date="2016" name="Front. Microbiol.">
        <title>Fuerstia marisgermanicae gen. nov., sp. nov., an Unusual Member of the Phylum Planctomycetes from the German Wadden Sea.</title>
        <authorList>
            <person name="Kohn T."/>
            <person name="Heuer A."/>
            <person name="Jogler M."/>
            <person name="Vollmers J."/>
            <person name="Boedeker C."/>
            <person name="Bunk B."/>
            <person name="Rast P."/>
            <person name="Borchert D."/>
            <person name="Glockner I."/>
            <person name="Freese H.M."/>
            <person name="Klenk H.P."/>
            <person name="Overmann J."/>
            <person name="Kaster A.K."/>
            <person name="Rohde M."/>
            <person name="Wiegand S."/>
            <person name="Jogler C."/>
        </authorList>
    </citation>
    <scope>NUCLEOTIDE SEQUENCE [LARGE SCALE GENOMIC DNA]</scope>
    <source>
        <strain evidence="3 4">NH11</strain>
    </source>
</reference>
<organism evidence="3 4">
    <name type="scientific">Fuerstiella marisgermanici</name>
    <dbReference type="NCBI Taxonomy" id="1891926"/>
    <lineage>
        <taxon>Bacteria</taxon>
        <taxon>Pseudomonadati</taxon>
        <taxon>Planctomycetota</taxon>
        <taxon>Planctomycetia</taxon>
        <taxon>Planctomycetales</taxon>
        <taxon>Planctomycetaceae</taxon>
        <taxon>Fuerstiella</taxon>
    </lineage>
</organism>
<dbReference type="SUPFAM" id="SSF48695">
    <property type="entry name" value="Multiheme cytochromes"/>
    <property type="match status" value="1"/>
</dbReference>
<sequence>MTESRIEDLLRQMPLAEPSTELDGRVTASLNAAPVASVLRGRRSVSWSVLTAVAVLCLLIGAVAGHLTGSNQAMAGASSASPQSEPDSTSQSDAAVGVRIVEITNDDVLQRVQGPGVAMLCAMKLIGSNATNEQCLQCHAGLPDAKMRFREQHMNDARFATCMWCHETDETARP</sequence>
<protein>
    <submittedName>
        <fullName evidence="3">Uncharacterized protein</fullName>
    </submittedName>
</protein>
<evidence type="ECO:0000256" key="2">
    <source>
        <dbReference type="SAM" id="Phobius"/>
    </source>
</evidence>
<dbReference type="Proteomes" id="UP000187735">
    <property type="component" value="Chromosome"/>
</dbReference>
<dbReference type="EMBL" id="CP017641">
    <property type="protein sequence ID" value="APZ96087.1"/>
    <property type="molecule type" value="Genomic_DNA"/>
</dbReference>
<dbReference type="RefSeq" id="WP_077027159.1">
    <property type="nucleotide sequence ID" value="NZ_CP017641.1"/>
</dbReference>
<keyword evidence="2" id="KW-1133">Transmembrane helix</keyword>
<keyword evidence="2" id="KW-0472">Membrane</keyword>
<evidence type="ECO:0000313" key="3">
    <source>
        <dbReference type="EMBL" id="APZ96087.1"/>
    </source>
</evidence>
<keyword evidence="2" id="KW-0812">Transmembrane</keyword>
<feature type="region of interest" description="Disordered" evidence="1">
    <location>
        <begin position="72"/>
        <end position="93"/>
    </location>
</feature>
<evidence type="ECO:0000256" key="1">
    <source>
        <dbReference type="SAM" id="MobiDB-lite"/>
    </source>
</evidence>
<dbReference type="InterPro" id="IPR036280">
    <property type="entry name" value="Multihaem_cyt_sf"/>
</dbReference>